<dbReference type="InterPro" id="IPR026496">
    <property type="entry name" value="GRASP_targ"/>
</dbReference>
<name>A0A1H9WJT8_9ACTN</name>
<protein>
    <submittedName>
        <fullName evidence="2">Putative ATP-grasp target RiPP</fullName>
    </submittedName>
</protein>
<feature type="region of interest" description="Disordered" evidence="1">
    <location>
        <begin position="68"/>
        <end position="99"/>
    </location>
</feature>
<dbReference type="Proteomes" id="UP000182841">
    <property type="component" value="Unassembled WGS sequence"/>
</dbReference>
<evidence type="ECO:0000313" key="3">
    <source>
        <dbReference type="Proteomes" id="UP000182841"/>
    </source>
</evidence>
<dbReference type="OrthoDB" id="4255183at2"/>
<feature type="region of interest" description="Disordered" evidence="1">
    <location>
        <begin position="1"/>
        <end position="32"/>
    </location>
</feature>
<sequence length="99" mass="10754">MQALISHPREAFPVAPGHGRIPHSSAPPSGEETRPWVLRFARVPDAAQAIVRPPAVYDNELQMSRGLYDGPLPYMQTHTPTVPDGSPTNPPPLDEGPKD</sequence>
<evidence type="ECO:0000256" key="1">
    <source>
        <dbReference type="SAM" id="MobiDB-lite"/>
    </source>
</evidence>
<reference evidence="3" key="1">
    <citation type="submission" date="2016-10" db="EMBL/GenBank/DDBJ databases">
        <authorList>
            <person name="Varghese N."/>
            <person name="Submissions S."/>
        </authorList>
    </citation>
    <scope>NUCLEOTIDE SEQUENCE [LARGE SCALE GENOMIC DNA]</scope>
    <source>
        <strain evidence="3">CGMCC 4.6825</strain>
    </source>
</reference>
<gene>
    <name evidence="2" type="ORF">SAMN05421870_11880</name>
</gene>
<dbReference type="EMBL" id="FOGO01000018">
    <property type="protein sequence ID" value="SES34145.1"/>
    <property type="molecule type" value="Genomic_DNA"/>
</dbReference>
<evidence type="ECO:0000313" key="2">
    <source>
        <dbReference type="EMBL" id="SES34145.1"/>
    </source>
</evidence>
<feature type="compositionally biased region" description="Pro residues" evidence="1">
    <location>
        <begin position="88"/>
        <end position="99"/>
    </location>
</feature>
<proteinExistence type="predicted"/>
<keyword evidence="3" id="KW-1185">Reference proteome</keyword>
<dbReference type="AlphaFoldDB" id="A0A1H9WJT8"/>
<accession>A0A1H9WJT8</accession>
<organism evidence="2 3">
    <name type="scientific">Streptomyces qinglanensis</name>
    <dbReference type="NCBI Taxonomy" id="943816"/>
    <lineage>
        <taxon>Bacteria</taxon>
        <taxon>Bacillati</taxon>
        <taxon>Actinomycetota</taxon>
        <taxon>Actinomycetes</taxon>
        <taxon>Kitasatosporales</taxon>
        <taxon>Streptomycetaceae</taxon>
        <taxon>Streptomyces</taxon>
    </lineage>
</organism>
<dbReference type="NCBIfam" id="TIGR04186">
    <property type="entry name" value="GRASP_targ"/>
    <property type="match status" value="1"/>
</dbReference>